<dbReference type="InterPro" id="IPR035929">
    <property type="entry name" value="CoaB-like_sf"/>
</dbReference>
<feature type="region of interest" description="Disordered" evidence="10">
    <location>
        <begin position="408"/>
        <end position="542"/>
    </location>
</feature>
<keyword evidence="13" id="KW-1185">Reference proteome</keyword>
<dbReference type="Proteomes" id="UP000245942">
    <property type="component" value="Unassembled WGS sequence"/>
</dbReference>
<dbReference type="InterPro" id="IPR001680">
    <property type="entry name" value="WD40_rpt"/>
</dbReference>
<dbReference type="PRINTS" id="PR01217">
    <property type="entry name" value="PRICHEXTENSN"/>
</dbReference>
<dbReference type="SMART" id="SM01167">
    <property type="entry name" value="DUF1900"/>
    <property type="match status" value="1"/>
</dbReference>
<dbReference type="EMBL" id="KZ819324">
    <property type="protein sequence ID" value="PWN21928.1"/>
    <property type="molecule type" value="Genomic_DNA"/>
</dbReference>
<dbReference type="OrthoDB" id="1850764at2759"/>
<dbReference type="STRING" id="1684307.A0A316UAP8"/>
<dbReference type="Pfam" id="PF16300">
    <property type="entry name" value="WD40_4"/>
    <property type="match status" value="1"/>
</dbReference>
<evidence type="ECO:0000256" key="10">
    <source>
        <dbReference type="SAM" id="MobiDB-lite"/>
    </source>
</evidence>
<keyword evidence="5" id="KW-0175">Coiled coil</keyword>
<feature type="compositionally biased region" description="Pro residues" evidence="10">
    <location>
        <begin position="425"/>
        <end position="437"/>
    </location>
</feature>
<accession>A0A316UAP8</accession>
<dbReference type="GO" id="GO:0051015">
    <property type="term" value="F:actin filament binding"/>
    <property type="evidence" value="ECO:0007669"/>
    <property type="project" value="TreeGrafter"/>
</dbReference>
<evidence type="ECO:0000256" key="2">
    <source>
        <dbReference type="ARBA" id="ARBA00022553"/>
    </source>
</evidence>
<evidence type="ECO:0000256" key="1">
    <source>
        <dbReference type="ARBA" id="ARBA00009482"/>
    </source>
</evidence>
<dbReference type="GO" id="GO:0007015">
    <property type="term" value="P:actin filament organization"/>
    <property type="evidence" value="ECO:0007669"/>
    <property type="project" value="TreeGrafter"/>
</dbReference>
<dbReference type="Pfam" id="PF00400">
    <property type="entry name" value="WD40"/>
    <property type="match status" value="2"/>
</dbReference>
<keyword evidence="2" id="KW-0597">Phosphoprotein</keyword>
<dbReference type="InterPro" id="IPR036322">
    <property type="entry name" value="WD40_repeat_dom_sf"/>
</dbReference>
<protein>
    <recommendedName>
        <fullName evidence="9">Coronin</fullName>
    </recommendedName>
</protein>
<keyword evidence="3 8" id="KW-0853">WD repeat</keyword>
<dbReference type="InterPro" id="IPR015505">
    <property type="entry name" value="Coronin"/>
</dbReference>
<feature type="repeat" description="WD" evidence="8">
    <location>
        <begin position="76"/>
        <end position="111"/>
    </location>
</feature>
<name>A0A316UAP8_9BASI</name>
<dbReference type="Gene3D" id="2.130.10.10">
    <property type="entry name" value="YVTN repeat-like/Quinoprotein amine dehydrogenase"/>
    <property type="match status" value="1"/>
</dbReference>
<evidence type="ECO:0000256" key="4">
    <source>
        <dbReference type="ARBA" id="ARBA00022737"/>
    </source>
</evidence>
<dbReference type="PROSITE" id="PS50082">
    <property type="entry name" value="WD_REPEATS_2"/>
    <property type="match status" value="2"/>
</dbReference>
<evidence type="ECO:0000313" key="13">
    <source>
        <dbReference type="Proteomes" id="UP000245942"/>
    </source>
</evidence>
<evidence type="ECO:0000256" key="5">
    <source>
        <dbReference type="ARBA" id="ARBA00023054"/>
    </source>
</evidence>
<evidence type="ECO:0000259" key="11">
    <source>
        <dbReference type="SMART" id="SM01166"/>
    </source>
</evidence>
<evidence type="ECO:0000256" key="3">
    <source>
        <dbReference type="ARBA" id="ARBA00022574"/>
    </source>
</evidence>
<dbReference type="SMART" id="SM01166">
    <property type="entry name" value="DUF1899"/>
    <property type="match status" value="1"/>
</dbReference>
<feature type="compositionally biased region" description="Low complexity" evidence="10">
    <location>
        <begin position="458"/>
        <end position="491"/>
    </location>
</feature>
<reference evidence="12 13" key="1">
    <citation type="journal article" date="2018" name="Mol. Biol. Evol.">
        <title>Broad Genomic Sampling Reveals a Smut Pathogenic Ancestry of the Fungal Clade Ustilaginomycotina.</title>
        <authorList>
            <person name="Kijpornyongpan T."/>
            <person name="Mondo S.J."/>
            <person name="Barry K."/>
            <person name="Sandor L."/>
            <person name="Lee J."/>
            <person name="Lipzen A."/>
            <person name="Pangilinan J."/>
            <person name="LaButti K."/>
            <person name="Hainaut M."/>
            <person name="Henrissat B."/>
            <person name="Grigoriev I.V."/>
            <person name="Spatafora J.W."/>
            <person name="Aime M.C."/>
        </authorList>
    </citation>
    <scope>NUCLEOTIDE SEQUENCE [LARGE SCALE GENOMIC DNA]</scope>
    <source>
        <strain evidence="12 13">MCA 4718</strain>
    </source>
</reference>
<dbReference type="InterPro" id="IPR015048">
    <property type="entry name" value="DUF1899"/>
</dbReference>
<gene>
    <name evidence="12" type="ORF">BCV69DRAFT_160233</name>
</gene>
<dbReference type="InterPro" id="IPR015943">
    <property type="entry name" value="WD40/YVTN_repeat-like_dom_sf"/>
</dbReference>
<evidence type="ECO:0000256" key="8">
    <source>
        <dbReference type="PROSITE-ProRule" id="PRU00221"/>
    </source>
</evidence>
<dbReference type="PANTHER" id="PTHR10856">
    <property type="entry name" value="CORONIN"/>
    <property type="match status" value="1"/>
</dbReference>
<feature type="domain" description="DUF1899" evidence="11">
    <location>
        <begin position="3"/>
        <end position="67"/>
    </location>
</feature>
<feature type="compositionally biased region" description="Low complexity" evidence="10">
    <location>
        <begin position="414"/>
        <end position="424"/>
    </location>
</feature>
<organism evidence="12 13">
    <name type="scientific">Pseudomicrostroma glucosiphilum</name>
    <dbReference type="NCBI Taxonomy" id="1684307"/>
    <lineage>
        <taxon>Eukaryota</taxon>
        <taxon>Fungi</taxon>
        <taxon>Dikarya</taxon>
        <taxon>Basidiomycota</taxon>
        <taxon>Ustilaginomycotina</taxon>
        <taxon>Exobasidiomycetes</taxon>
        <taxon>Microstromatales</taxon>
        <taxon>Microstromatales incertae sedis</taxon>
        <taxon>Pseudomicrostroma</taxon>
    </lineage>
</organism>
<comment type="subunit">
    <text evidence="7">Binds to F-actin.</text>
</comment>
<dbReference type="InterPro" id="IPR019775">
    <property type="entry name" value="WD40_repeat_CS"/>
</dbReference>
<dbReference type="PROSITE" id="PS00678">
    <property type="entry name" value="WD_REPEATS_1"/>
    <property type="match status" value="1"/>
</dbReference>
<dbReference type="Pfam" id="PF08953">
    <property type="entry name" value="DUF1899"/>
    <property type="match status" value="1"/>
</dbReference>
<feature type="compositionally biased region" description="Basic and acidic residues" evidence="10">
    <location>
        <begin position="574"/>
        <end position="583"/>
    </location>
</feature>
<keyword evidence="4 9" id="KW-0677">Repeat</keyword>
<dbReference type="PANTHER" id="PTHR10856:SF0">
    <property type="entry name" value="CORONIN"/>
    <property type="match status" value="1"/>
</dbReference>
<evidence type="ECO:0000313" key="12">
    <source>
        <dbReference type="EMBL" id="PWN21928.1"/>
    </source>
</evidence>
<dbReference type="AlphaFoldDB" id="A0A316UAP8"/>
<dbReference type="PROSITE" id="PS50294">
    <property type="entry name" value="WD_REPEATS_REGION"/>
    <property type="match status" value="2"/>
</dbReference>
<dbReference type="GeneID" id="37011155"/>
<dbReference type="SUPFAM" id="SSF50978">
    <property type="entry name" value="WD40 repeat-like"/>
    <property type="match status" value="1"/>
</dbReference>
<proteinExistence type="inferred from homology"/>
<evidence type="ECO:0000256" key="6">
    <source>
        <dbReference type="ARBA" id="ARBA00023203"/>
    </source>
</evidence>
<dbReference type="GO" id="GO:0030479">
    <property type="term" value="C:actin cortical patch"/>
    <property type="evidence" value="ECO:0007669"/>
    <property type="project" value="UniProtKB-ARBA"/>
</dbReference>
<dbReference type="Gene3D" id="3.40.50.10300">
    <property type="entry name" value="CoaB-like"/>
    <property type="match status" value="1"/>
</dbReference>
<feature type="region of interest" description="Disordered" evidence="10">
    <location>
        <begin position="574"/>
        <end position="606"/>
    </location>
</feature>
<sequence length="641" mass="68191">MSRFVRPSKYRHVYGSPAKNEVCYQNVKVTNNAWDTNLIAANKSYVALNWQAGGGGAFAVIPTAKTGKLPDVYPLCRGHTAAVLDTAFSPFDDSLVVSGADDGYLGVWKIDPSSFDVLDMSAKELERSGGVKDLTPAAKIAASSRKIGQVLFHPTASNVVAAAGGDHTIKLWDIQSQQDRSTLTGFSDAIQAIDFDWTGNTLIATCRDRKLRTFDARKGGAAVQTTDGHPGIKGSRVIWCGSTDRVITTGFSKTSDRQMFLWDSKNLTKPLKTVSVDTSSGVIMPFWSDNSIIFLAGKGDGNVRYYELENDELHYLSEYKSTDPQRGLTFLPRRDLNADENEIARAYKVTNNMVQPISFICPRRADSFQTDIFPPAPSAVPAMNSDEFFGGKSALPNLLNLQDGKGVSAEQGLAPTSSSVSSAPAPAPAQAPTPPKVAEPTQAPAPTRSEPLPEPTRRTAAAAPAPAPTPAASVPAPSPAPAATATKAEPAQTSTTLPAPSRRENGSSASYSASPAASKTYTPSSSSPSTSTAGRGVTSGMGDLASDLQRLLVDSAARDARLRELEIENEKLKTNADRAREAGDDSSSFSADRFFETQTPPSNLEEFGEKAREFVNRHGAAGRKVVLVTSGGTTVPLEQNV</sequence>
<evidence type="ECO:0000256" key="9">
    <source>
        <dbReference type="RuleBase" id="RU280818"/>
    </source>
</evidence>
<dbReference type="FunFam" id="2.130.10.10:FF:000197">
    <property type="entry name" value="Coronin"/>
    <property type="match status" value="1"/>
</dbReference>
<feature type="repeat" description="WD" evidence="8">
    <location>
        <begin position="140"/>
        <end position="182"/>
    </location>
</feature>
<dbReference type="SMART" id="SM00320">
    <property type="entry name" value="WD40"/>
    <property type="match status" value="4"/>
</dbReference>
<dbReference type="RefSeq" id="XP_025349088.1">
    <property type="nucleotide sequence ID" value="XM_025489421.1"/>
</dbReference>
<comment type="similarity">
    <text evidence="1 9">Belongs to the WD repeat coronin family.</text>
</comment>
<keyword evidence="6" id="KW-0009">Actin-binding</keyword>
<evidence type="ECO:0000256" key="7">
    <source>
        <dbReference type="ARBA" id="ARBA00062568"/>
    </source>
</evidence>
<feature type="compositionally biased region" description="Low complexity" evidence="10">
    <location>
        <begin position="507"/>
        <end position="533"/>
    </location>
</feature>